<evidence type="ECO:0000313" key="2">
    <source>
        <dbReference type="EMBL" id="MFC4411903.1"/>
    </source>
</evidence>
<dbReference type="InterPro" id="IPR047801">
    <property type="entry name" value="Peptidase_C45"/>
</dbReference>
<dbReference type="InterPro" id="IPR047794">
    <property type="entry name" value="C45_proenzyme-like"/>
</dbReference>
<dbReference type="SUPFAM" id="SSF56235">
    <property type="entry name" value="N-terminal nucleophile aminohydrolases (Ntn hydrolases)"/>
    <property type="match status" value="1"/>
</dbReference>
<evidence type="ECO:0000259" key="1">
    <source>
        <dbReference type="Pfam" id="PF03417"/>
    </source>
</evidence>
<keyword evidence="3" id="KW-1185">Reference proteome</keyword>
<keyword evidence="2" id="KW-0808">Transferase</keyword>
<dbReference type="PANTHER" id="PTHR34180">
    <property type="entry name" value="PEPTIDASE C45"/>
    <property type="match status" value="1"/>
</dbReference>
<dbReference type="RefSeq" id="WP_378157358.1">
    <property type="nucleotide sequence ID" value="NZ_JBHSEC010000022.1"/>
</dbReference>
<name>A0ABV8X9J7_9LACT</name>
<dbReference type="Pfam" id="PF03417">
    <property type="entry name" value="AAT"/>
    <property type="match status" value="1"/>
</dbReference>
<feature type="domain" description="Peptidase C45 hydrolase" evidence="1">
    <location>
        <begin position="107"/>
        <end position="315"/>
    </location>
</feature>
<gene>
    <name evidence="2" type="ORF">ACFOZY_16045</name>
</gene>
<proteinExistence type="predicted"/>
<dbReference type="InterPro" id="IPR029055">
    <property type="entry name" value="Ntn_hydrolases_N"/>
</dbReference>
<sequence>MTTRVYSDLIQFRGTHYDFGFFQGQKLQNSPILAHRKKQWGSKSMRERHFIVNEGKYRSVMETFAPRIIEEIEGLADALEMNYEDAIREFGGYYLEYGKSGCSIFTGKNYMIRNYDNSPDSYEGRYVFYQPVDGGYATTGPSMQITGRTDGMNEKGLSLGYNFINRKKSDDGFVCNMIGRIVLENCSNIEEAIQLLKEIPHRHSFTYALLDQSGQPVAVEASPRVVEVREANYCTNHFEVLTEENRYRMDDSIRRYKAIEANKDSVSSPYDAYRMMNEIESGVFSTKYGAWAGTLHTAMYLPKEMKVGISLGGNRLPLMMDFEKWLKGERFNAVRIKGELESKESFINV</sequence>
<reference evidence="3" key="1">
    <citation type="journal article" date="2019" name="Int. J. Syst. Evol. Microbiol.">
        <title>The Global Catalogue of Microorganisms (GCM) 10K type strain sequencing project: providing services to taxonomists for standard genome sequencing and annotation.</title>
        <authorList>
            <consortium name="The Broad Institute Genomics Platform"/>
            <consortium name="The Broad Institute Genome Sequencing Center for Infectious Disease"/>
            <person name="Wu L."/>
            <person name="Ma J."/>
        </authorList>
    </citation>
    <scope>NUCLEOTIDE SEQUENCE [LARGE SCALE GENOMIC DNA]</scope>
    <source>
        <strain evidence="3">CCUG 59778</strain>
    </source>
</reference>
<dbReference type="NCBIfam" id="NF040521">
    <property type="entry name" value="C45_proenzyme"/>
    <property type="match status" value="1"/>
</dbReference>
<dbReference type="Proteomes" id="UP001595817">
    <property type="component" value="Unassembled WGS sequence"/>
</dbReference>
<dbReference type="GO" id="GO:0016746">
    <property type="term" value="F:acyltransferase activity"/>
    <property type="evidence" value="ECO:0007669"/>
    <property type="project" value="UniProtKB-KW"/>
</dbReference>
<dbReference type="EMBL" id="JBHSEC010000022">
    <property type="protein sequence ID" value="MFC4411903.1"/>
    <property type="molecule type" value="Genomic_DNA"/>
</dbReference>
<dbReference type="InterPro" id="IPR005079">
    <property type="entry name" value="Peptidase_C45_hydrolase"/>
</dbReference>
<keyword evidence="2" id="KW-0012">Acyltransferase</keyword>
<protein>
    <submittedName>
        <fullName evidence="2">C45 family autoproteolytic acyltransferase/hydrolase</fullName>
    </submittedName>
</protein>
<comment type="caution">
    <text evidence="2">The sequence shown here is derived from an EMBL/GenBank/DDBJ whole genome shotgun (WGS) entry which is preliminary data.</text>
</comment>
<evidence type="ECO:0000313" key="3">
    <source>
        <dbReference type="Proteomes" id="UP001595817"/>
    </source>
</evidence>
<dbReference type="PANTHER" id="PTHR34180:SF1">
    <property type="entry name" value="BETA-ALANYL-DOPAMINE_CARCININE HYDROLASE"/>
    <property type="match status" value="1"/>
</dbReference>
<accession>A0ABV8X9J7</accession>
<organism evidence="2 3">
    <name type="scientific">Chungangia koreensis</name>
    <dbReference type="NCBI Taxonomy" id="752657"/>
    <lineage>
        <taxon>Bacteria</taxon>
        <taxon>Bacillati</taxon>
        <taxon>Bacillota</taxon>
        <taxon>Bacilli</taxon>
        <taxon>Lactobacillales</taxon>
        <taxon>Chungangia</taxon>
    </lineage>
</organism>
<dbReference type="CDD" id="cd01935">
    <property type="entry name" value="Ntn_CGH_like"/>
    <property type="match status" value="1"/>
</dbReference>
<dbReference type="Gene3D" id="3.60.60.10">
    <property type="entry name" value="Penicillin V Acylase, Chain A"/>
    <property type="match status" value="1"/>
</dbReference>